<dbReference type="InterPro" id="IPR011032">
    <property type="entry name" value="GroES-like_sf"/>
</dbReference>
<evidence type="ECO:0000313" key="3">
    <source>
        <dbReference type="Proteomes" id="UP000604475"/>
    </source>
</evidence>
<comment type="caution">
    <text evidence="2">The sequence shown here is derived from an EMBL/GenBank/DDBJ whole genome shotgun (WGS) entry which is preliminary data.</text>
</comment>
<dbReference type="InterPro" id="IPR050700">
    <property type="entry name" value="YIM1/Zinc_Alcohol_DH_Fams"/>
</dbReference>
<dbReference type="Pfam" id="PF13602">
    <property type="entry name" value="ADH_zinc_N_2"/>
    <property type="match status" value="1"/>
</dbReference>
<keyword evidence="3" id="KW-1185">Reference proteome</keyword>
<sequence>MLVRVRATTVNRTDCAYRSGRPWINRAYCGWPRPRVEVLGSEYAGVVAAVGEGVGSYAVGDRVFGFVEGRPGAHAELVAVAVDGLVARVPEGWDLAEAAPGTEGAHYAHAVLRVTGLARGDRALVHGATGAIGTGLVQLLHIEGVEVVAVCDRLPAGRPRLLSDLGAARVVELAGGQDPASVGGGFDAVVDATGHLPFGAARPLLRPGGSYVSSDLGRGAQNILLAAAGPVAGALGRRRVRFPFPHSDADLAAHLAGLMARGAYRPVVDRTYDFDDLRDAYAYVDSGRKVGNVVVLMPGADAAR</sequence>
<dbReference type="PANTHER" id="PTHR11695">
    <property type="entry name" value="ALCOHOL DEHYDROGENASE RELATED"/>
    <property type="match status" value="1"/>
</dbReference>
<evidence type="ECO:0000313" key="2">
    <source>
        <dbReference type="EMBL" id="MBL7628066.1"/>
    </source>
</evidence>
<dbReference type="CDD" id="cd08267">
    <property type="entry name" value="MDR1"/>
    <property type="match status" value="1"/>
</dbReference>
<name>A0A937URR4_9ACTN</name>
<dbReference type="InterPro" id="IPR020843">
    <property type="entry name" value="ER"/>
</dbReference>
<dbReference type="InterPro" id="IPR013154">
    <property type="entry name" value="ADH-like_N"/>
</dbReference>
<dbReference type="GO" id="GO:0016491">
    <property type="term" value="F:oxidoreductase activity"/>
    <property type="evidence" value="ECO:0007669"/>
    <property type="project" value="InterPro"/>
</dbReference>
<proteinExistence type="predicted"/>
<dbReference type="SUPFAM" id="SSF51735">
    <property type="entry name" value="NAD(P)-binding Rossmann-fold domains"/>
    <property type="match status" value="1"/>
</dbReference>
<dbReference type="PANTHER" id="PTHR11695:SF648">
    <property type="entry name" value="ZINC-BINDING OXIDOREDUCTASE"/>
    <property type="match status" value="1"/>
</dbReference>
<dbReference type="SUPFAM" id="SSF50129">
    <property type="entry name" value="GroES-like"/>
    <property type="match status" value="1"/>
</dbReference>
<feature type="domain" description="Enoyl reductase (ER)" evidence="1">
    <location>
        <begin position="1"/>
        <end position="295"/>
    </location>
</feature>
<protein>
    <submittedName>
        <fullName evidence="2">NAD(P)-dependent alcohol dehydrogenase</fullName>
    </submittedName>
</protein>
<dbReference type="Gene3D" id="3.90.180.10">
    <property type="entry name" value="Medium-chain alcohol dehydrogenases, catalytic domain"/>
    <property type="match status" value="1"/>
</dbReference>
<accession>A0A937URR4</accession>
<dbReference type="EMBL" id="JAEACQ010000168">
    <property type="protein sequence ID" value="MBL7628066.1"/>
    <property type="molecule type" value="Genomic_DNA"/>
</dbReference>
<dbReference type="Gene3D" id="3.40.50.720">
    <property type="entry name" value="NAD(P)-binding Rossmann-like Domain"/>
    <property type="match status" value="1"/>
</dbReference>
<evidence type="ECO:0000259" key="1">
    <source>
        <dbReference type="SMART" id="SM00829"/>
    </source>
</evidence>
<dbReference type="AlphaFoldDB" id="A0A937URR4"/>
<dbReference type="Pfam" id="PF08240">
    <property type="entry name" value="ADH_N"/>
    <property type="match status" value="1"/>
</dbReference>
<reference evidence="2" key="1">
    <citation type="submission" date="2020-12" db="EMBL/GenBank/DDBJ databases">
        <title>Genomic characterization of non-nitrogen-fixing Frankia strains.</title>
        <authorList>
            <person name="Carlos-Shanley C."/>
            <person name="Guerra T."/>
            <person name="Hahn D."/>
        </authorList>
    </citation>
    <scope>NUCLEOTIDE SEQUENCE</scope>
    <source>
        <strain evidence="2">CN6</strain>
    </source>
</reference>
<gene>
    <name evidence="2" type="ORF">I7412_12970</name>
</gene>
<organism evidence="2 3">
    <name type="scientific">Frankia nepalensis</name>
    <dbReference type="NCBI Taxonomy" id="1836974"/>
    <lineage>
        <taxon>Bacteria</taxon>
        <taxon>Bacillati</taxon>
        <taxon>Actinomycetota</taxon>
        <taxon>Actinomycetes</taxon>
        <taxon>Frankiales</taxon>
        <taxon>Frankiaceae</taxon>
        <taxon>Frankia</taxon>
    </lineage>
</organism>
<dbReference type="InterPro" id="IPR036291">
    <property type="entry name" value="NAD(P)-bd_dom_sf"/>
</dbReference>
<dbReference type="SMART" id="SM00829">
    <property type="entry name" value="PKS_ER"/>
    <property type="match status" value="1"/>
</dbReference>
<dbReference type="Proteomes" id="UP000604475">
    <property type="component" value="Unassembled WGS sequence"/>
</dbReference>